<reference evidence="3 4" key="1">
    <citation type="submission" date="2020-01" db="EMBL/GenBank/DDBJ databases">
        <title>Genomic analysis of Aminipila sp. CBA3637.</title>
        <authorList>
            <person name="Kim Y.B."/>
            <person name="Roh S.W."/>
        </authorList>
    </citation>
    <scope>NUCLEOTIDE SEQUENCE [LARGE SCALE GENOMIC DNA]</scope>
    <source>
        <strain evidence="3 4">CBA3637</strain>
    </source>
</reference>
<dbReference type="RefSeq" id="WP_162362657.1">
    <property type="nucleotide sequence ID" value="NZ_CP047591.1"/>
</dbReference>
<proteinExistence type="predicted"/>
<dbReference type="AlphaFoldDB" id="A0A6P1ME11"/>
<evidence type="ECO:0000313" key="3">
    <source>
        <dbReference type="EMBL" id="QHI72890.1"/>
    </source>
</evidence>
<feature type="domain" description="PBSX phage terminase small subunit-like N-terminal" evidence="2">
    <location>
        <begin position="1"/>
        <end position="51"/>
    </location>
</feature>
<dbReference type="NCBIfam" id="NF040601">
    <property type="entry name" value="TerS_not_xtmA"/>
    <property type="match status" value="1"/>
</dbReference>
<keyword evidence="4" id="KW-1185">Reference proteome</keyword>
<evidence type="ECO:0000259" key="2">
    <source>
        <dbReference type="Pfam" id="PF10668"/>
    </source>
</evidence>
<feature type="compositionally biased region" description="Low complexity" evidence="1">
    <location>
        <begin position="69"/>
        <end position="87"/>
    </location>
</feature>
<dbReference type="Pfam" id="PF10668">
    <property type="entry name" value="Phage_terminase"/>
    <property type="match status" value="1"/>
</dbReference>
<dbReference type="InterPro" id="IPR018925">
    <property type="entry name" value="XtmA-like_N"/>
</dbReference>
<organism evidence="3 4">
    <name type="scientific">Aminipila terrae</name>
    <dbReference type="NCBI Taxonomy" id="2697030"/>
    <lineage>
        <taxon>Bacteria</taxon>
        <taxon>Bacillati</taxon>
        <taxon>Bacillota</taxon>
        <taxon>Clostridia</taxon>
        <taxon>Peptostreptococcales</taxon>
        <taxon>Anaerovoracaceae</taxon>
        <taxon>Aminipila</taxon>
    </lineage>
</organism>
<accession>A0A6P1ME11</accession>
<gene>
    <name evidence="3" type="ORF">Ami3637_11160</name>
</gene>
<evidence type="ECO:0000313" key="4">
    <source>
        <dbReference type="Proteomes" id="UP000463883"/>
    </source>
</evidence>
<feature type="compositionally biased region" description="Acidic residues" evidence="1">
    <location>
        <begin position="228"/>
        <end position="238"/>
    </location>
</feature>
<feature type="region of interest" description="Disordered" evidence="1">
    <location>
        <begin position="217"/>
        <end position="252"/>
    </location>
</feature>
<dbReference type="Proteomes" id="UP000463883">
    <property type="component" value="Chromosome"/>
</dbReference>
<name>A0A6P1ME11_9FIRM</name>
<feature type="region of interest" description="Disordered" evidence="1">
    <location>
        <begin position="58"/>
        <end position="93"/>
    </location>
</feature>
<sequence length="252" mass="28753">MPKARSPDRDKAFEIYKEHDGNIDLVYIAEILNLSAGTIRGWKNKDKWEQQLNGTLQIENTERSKRSGAPKGNKNAIGNNGGAPPENKNSEKHGFFSKWLPAETAEIMKSIEKMDPLDILWDNIQLQYTAIIRAQKLMYVKDQDDITTTKIGEGYSDTGSSEKWEVQQAWDKHATFLNAQSRAMKTLEGMMKQYDELLHKNWELATEEQKQRIENLKANTAKIKGDDPDNNSSEDDGFMEALTGKVDDVWQE</sequence>
<protein>
    <submittedName>
        <fullName evidence="3">Terminase</fullName>
    </submittedName>
</protein>
<evidence type="ECO:0000256" key="1">
    <source>
        <dbReference type="SAM" id="MobiDB-lite"/>
    </source>
</evidence>
<dbReference type="EMBL" id="CP047591">
    <property type="protein sequence ID" value="QHI72890.1"/>
    <property type="molecule type" value="Genomic_DNA"/>
</dbReference>
<dbReference type="KEGG" id="amic:Ami3637_11160"/>